<dbReference type="InterPro" id="IPR035906">
    <property type="entry name" value="MetI-like_sf"/>
</dbReference>
<evidence type="ECO:0000256" key="3">
    <source>
        <dbReference type="ARBA" id="ARBA00022989"/>
    </source>
</evidence>
<proteinExistence type="inferred from homology"/>
<feature type="domain" description="ABC transmembrane type-1" evidence="6">
    <location>
        <begin position="83"/>
        <end position="285"/>
    </location>
</feature>
<dbReference type="CDD" id="cd06261">
    <property type="entry name" value="TM_PBP2"/>
    <property type="match status" value="2"/>
</dbReference>
<dbReference type="RefSeq" id="WP_197718430.1">
    <property type="nucleotide sequence ID" value="NZ_LR134476.1"/>
</dbReference>
<dbReference type="GO" id="GO:0005886">
    <property type="term" value="C:plasma membrane"/>
    <property type="evidence" value="ECO:0007669"/>
    <property type="project" value="UniProtKB-SubCell"/>
</dbReference>
<keyword evidence="8" id="KW-1185">Reference proteome</keyword>
<dbReference type="GO" id="GO:0055085">
    <property type="term" value="P:transmembrane transport"/>
    <property type="evidence" value="ECO:0007669"/>
    <property type="project" value="InterPro"/>
</dbReference>
<evidence type="ECO:0000313" key="7">
    <source>
        <dbReference type="EMBL" id="VEI13596.1"/>
    </source>
</evidence>
<comment type="similarity">
    <text evidence="5">Belongs to the binding-protein-dependent transport system permease family.</text>
</comment>
<feature type="transmembrane region" description="Helical" evidence="5">
    <location>
        <begin position="401"/>
        <end position="427"/>
    </location>
</feature>
<dbReference type="PANTHER" id="PTHR43496">
    <property type="entry name" value="PROTEIN LPLB"/>
    <property type="match status" value="1"/>
</dbReference>
<feature type="transmembrane region" description="Helical" evidence="5">
    <location>
        <begin position="120"/>
        <end position="142"/>
    </location>
</feature>
<accession>A0A3S5EW40</accession>
<keyword evidence="3 5" id="KW-1133">Transmembrane helix</keyword>
<dbReference type="EMBL" id="LR134476">
    <property type="protein sequence ID" value="VEI13596.1"/>
    <property type="molecule type" value="Genomic_DNA"/>
</dbReference>
<feature type="transmembrane region" description="Helical" evidence="5">
    <location>
        <begin position="267"/>
        <end position="289"/>
    </location>
</feature>
<dbReference type="Gene3D" id="1.10.3720.10">
    <property type="entry name" value="MetI-like"/>
    <property type="match status" value="2"/>
</dbReference>
<feature type="domain" description="ABC transmembrane type-1" evidence="6">
    <location>
        <begin position="364"/>
        <end position="554"/>
    </location>
</feature>
<protein>
    <submittedName>
        <fullName evidence="7">Thiamine transporter membrane protein</fullName>
    </submittedName>
</protein>
<feature type="transmembrane region" description="Helical" evidence="5">
    <location>
        <begin position="213"/>
        <end position="233"/>
    </location>
</feature>
<feature type="transmembrane region" description="Helical" evidence="5">
    <location>
        <begin position="34"/>
        <end position="60"/>
    </location>
</feature>
<feature type="transmembrane region" description="Helical" evidence="5">
    <location>
        <begin position="310"/>
        <end position="334"/>
    </location>
</feature>
<dbReference type="Pfam" id="PF00528">
    <property type="entry name" value="BPD_transp_1"/>
    <property type="match status" value="2"/>
</dbReference>
<dbReference type="SUPFAM" id="SSF161098">
    <property type="entry name" value="MetI-like"/>
    <property type="match status" value="2"/>
</dbReference>
<sequence>MSNVKTTTELGAPMKVEKKIKRVKASQTPREIKLIYTLLAIIFIFFLVLPLLSVLVQSFLTPTGATLDNYSETILAKGFGKAFGNSLLIATTSAVIATALAFFLAYTIHYTDVPPLLKRIISVLAIFPMLLPTITYGFAIIYTFGNNGIVTQLLGFRPFRIYGFNGLLLGYVIYTLPVAFMLLNNTMRYIDKKYLIVSRALGDSRFKTFTTAVLRPLLGTLAAAIVQAFFLAFTDYGIPAAIGGRFKVLATLLYEEMLGSVPDHGKGAVIAIMMLIPSVISIIILQYLGRFNIRYSKISVVELSKSRSRDWTFGIGSILILMAVLSVFVVILVVPFTTNWPYQLDFTLDHFKSVLSDSAMTSVYTNSLIAAFATALIGTLLAFLAGLITARSNMSKKFTSVIESVSLVTNAVPGMVLGIGFMMFFLGTPLQNTLIIIVALNIVHYFSTPYLMTKGALEKLNSGWEVTASLMGDTWFKTVRRIIAPNVFSTMAQVFSYYFVNAMVALSGVVFIVGAFTPLMTTKINELQYFNKYNEVFVLSILILVTNLVVRGIMAAISNYKEKKNV</sequence>
<feature type="transmembrane region" description="Helical" evidence="5">
    <location>
        <begin position="368"/>
        <end position="389"/>
    </location>
</feature>
<evidence type="ECO:0000256" key="2">
    <source>
        <dbReference type="ARBA" id="ARBA00022692"/>
    </source>
</evidence>
<dbReference type="KEGG" id="tbw:NCTC13354_01317"/>
<dbReference type="InterPro" id="IPR000515">
    <property type="entry name" value="MetI-like"/>
</dbReference>
<evidence type="ECO:0000313" key="8">
    <source>
        <dbReference type="Proteomes" id="UP000269542"/>
    </source>
</evidence>
<feature type="transmembrane region" description="Helical" evidence="5">
    <location>
        <begin position="536"/>
        <end position="557"/>
    </location>
</feature>
<evidence type="ECO:0000256" key="4">
    <source>
        <dbReference type="ARBA" id="ARBA00023136"/>
    </source>
</evidence>
<evidence type="ECO:0000259" key="6">
    <source>
        <dbReference type="PROSITE" id="PS50928"/>
    </source>
</evidence>
<dbReference type="PROSITE" id="PS50928">
    <property type="entry name" value="ABC_TM1"/>
    <property type="match status" value="2"/>
</dbReference>
<organism evidence="7 8">
    <name type="scientific">Trueperella bialowiezensis</name>
    <dbReference type="NCBI Taxonomy" id="312285"/>
    <lineage>
        <taxon>Bacteria</taxon>
        <taxon>Bacillati</taxon>
        <taxon>Actinomycetota</taxon>
        <taxon>Actinomycetes</taxon>
        <taxon>Actinomycetales</taxon>
        <taxon>Actinomycetaceae</taxon>
        <taxon>Trueperella</taxon>
    </lineage>
</organism>
<name>A0A3S5EW40_9ACTO</name>
<comment type="subcellular location">
    <subcellularLocation>
        <location evidence="5">Cell membrane</location>
        <topology evidence="5">Multi-pass membrane protein</topology>
    </subcellularLocation>
    <subcellularLocation>
        <location evidence="1">Membrane</location>
        <topology evidence="1">Multi-pass membrane protein</topology>
    </subcellularLocation>
</comment>
<reference evidence="7 8" key="1">
    <citation type="submission" date="2018-12" db="EMBL/GenBank/DDBJ databases">
        <authorList>
            <consortium name="Pathogen Informatics"/>
        </authorList>
    </citation>
    <scope>NUCLEOTIDE SEQUENCE [LARGE SCALE GENOMIC DNA]</scope>
    <source>
        <strain evidence="7 8">NCTC13354</strain>
    </source>
</reference>
<dbReference type="AlphaFoldDB" id="A0A3S5EW40"/>
<evidence type="ECO:0000256" key="1">
    <source>
        <dbReference type="ARBA" id="ARBA00004141"/>
    </source>
</evidence>
<evidence type="ECO:0000256" key="5">
    <source>
        <dbReference type="RuleBase" id="RU363032"/>
    </source>
</evidence>
<feature type="transmembrane region" description="Helical" evidence="5">
    <location>
        <begin position="162"/>
        <end position="183"/>
    </location>
</feature>
<gene>
    <name evidence="7" type="ORF">NCTC13354_01317</name>
</gene>
<feature type="transmembrane region" description="Helical" evidence="5">
    <location>
        <begin position="87"/>
        <end position="108"/>
    </location>
</feature>
<keyword evidence="4 5" id="KW-0472">Membrane</keyword>
<keyword evidence="2 5" id="KW-0812">Transmembrane</keyword>
<keyword evidence="5" id="KW-0813">Transport</keyword>
<feature type="transmembrane region" description="Helical" evidence="5">
    <location>
        <begin position="433"/>
        <end position="452"/>
    </location>
</feature>
<feature type="transmembrane region" description="Helical" evidence="5">
    <location>
        <begin position="495"/>
        <end position="516"/>
    </location>
</feature>
<dbReference type="PANTHER" id="PTHR43496:SF1">
    <property type="entry name" value="POLYGALACTURONAN_RHAMNOGALACTURONAN TRANSPORT SYSTEM PERMEASE PROTEIN YTEP"/>
    <property type="match status" value="1"/>
</dbReference>
<dbReference type="Proteomes" id="UP000269542">
    <property type="component" value="Chromosome"/>
</dbReference>